<organism evidence="1 2">
    <name type="scientific">Spirosoma endophyticum</name>
    <dbReference type="NCBI Taxonomy" id="662367"/>
    <lineage>
        <taxon>Bacteria</taxon>
        <taxon>Pseudomonadati</taxon>
        <taxon>Bacteroidota</taxon>
        <taxon>Cytophagia</taxon>
        <taxon>Cytophagales</taxon>
        <taxon>Cytophagaceae</taxon>
        <taxon>Spirosoma</taxon>
    </lineage>
</organism>
<name>A0A1I1SZP9_9BACT</name>
<reference evidence="1 2" key="1">
    <citation type="submission" date="2016-10" db="EMBL/GenBank/DDBJ databases">
        <authorList>
            <person name="de Groot N.N."/>
        </authorList>
    </citation>
    <scope>NUCLEOTIDE SEQUENCE [LARGE SCALE GENOMIC DNA]</scope>
    <source>
        <strain evidence="1 2">DSM 26130</strain>
    </source>
</reference>
<protein>
    <recommendedName>
        <fullName evidence="3">Outer membrane protein beta-barrel domain-containing protein</fullName>
    </recommendedName>
</protein>
<dbReference type="AlphaFoldDB" id="A0A1I1SZP9"/>
<proteinExistence type="predicted"/>
<dbReference type="EMBL" id="FOLQ01000005">
    <property type="protein sequence ID" value="SFD51924.1"/>
    <property type="molecule type" value="Genomic_DNA"/>
</dbReference>
<sequence>MSNSHKELISWFCALLVIWENLPKHHRHLIHPMKQTRLLITFMLCCLLQSVFAQQSLPMNTLKVGKIRGSLYLTWGYNREWYTRSTIHFRNTTTDNYDFTFINAKAHDRPDLHDFYKLNNLTVPQYDLNVGYFFNDRHDLGIELSWDHLKYIVTDNQVIHVQGQIRGHQIDKDTLVTPDFVHLQHTNGNNYLMLNLVKRQKIWSSKYLQLSGIGKVGAGPLISYTISTILGNNDEGYFHYHGVVAGLSAGLKLDIFTYFFLQTDLQGAWVDYTNTRLGADHQGLSTQHFYSLQYKYLFGFNYPLGRRKL</sequence>
<dbReference type="Proteomes" id="UP000198598">
    <property type="component" value="Unassembled WGS sequence"/>
</dbReference>
<gene>
    <name evidence="1" type="ORF">SAMN05216167_105293</name>
</gene>
<evidence type="ECO:0008006" key="3">
    <source>
        <dbReference type="Google" id="ProtNLM"/>
    </source>
</evidence>
<evidence type="ECO:0000313" key="1">
    <source>
        <dbReference type="EMBL" id="SFD51924.1"/>
    </source>
</evidence>
<dbReference type="STRING" id="662367.SAMN05216167_105293"/>
<keyword evidence="2" id="KW-1185">Reference proteome</keyword>
<accession>A0A1I1SZP9</accession>
<evidence type="ECO:0000313" key="2">
    <source>
        <dbReference type="Proteomes" id="UP000198598"/>
    </source>
</evidence>